<feature type="signal peptide" evidence="2">
    <location>
        <begin position="1"/>
        <end position="18"/>
    </location>
</feature>
<dbReference type="EMBL" id="AVPS01000001">
    <property type="protein sequence ID" value="KGM52909.1"/>
    <property type="molecule type" value="Genomic_DNA"/>
</dbReference>
<dbReference type="Proteomes" id="UP000030017">
    <property type="component" value="Unassembled WGS sequence"/>
</dbReference>
<keyword evidence="2" id="KW-0732">Signal</keyword>
<evidence type="ECO:0008006" key="5">
    <source>
        <dbReference type="Google" id="ProtNLM"/>
    </source>
</evidence>
<evidence type="ECO:0000256" key="2">
    <source>
        <dbReference type="SAM" id="SignalP"/>
    </source>
</evidence>
<dbReference type="STRING" id="1122185.N792_01355"/>
<sequence>MVCLLSSLLLAVLLAACGGDGDTGPAATSSTAAMPEPQQGQYSDQPDEDVPPATAPPGSLASADLSADPPDPLPGDAHFDGYGQAMFGMDADQVRSVWVGGLDGNAAEGEACFHLSPAGQPVIADFALMFENGKFVRYSVASDALVAPGGGRRGMDIAQIQQLYPGRVVQSPHKYVEGGHYLRIPDDGGSNGVLVFETDADGTVTEWRVGVPPQVDYVEGCS</sequence>
<gene>
    <name evidence="3" type="ORF">N792_01355</name>
</gene>
<reference evidence="3 4" key="1">
    <citation type="submission" date="2013-08" db="EMBL/GenBank/DDBJ databases">
        <title>Genome sequencing of Lysobacter.</title>
        <authorList>
            <person name="Zhang S."/>
            <person name="Wang G."/>
        </authorList>
    </citation>
    <scope>NUCLEOTIDE SEQUENCE [LARGE SCALE GENOMIC DNA]</scope>
    <source>
        <strain evidence="3 4">Ko07</strain>
    </source>
</reference>
<comment type="caution">
    <text evidence="3">The sequence shown here is derived from an EMBL/GenBank/DDBJ whole genome shotgun (WGS) entry which is preliminary data.</text>
</comment>
<dbReference type="AlphaFoldDB" id="A0A0A0ER45"/>
<feature type="compositionally biased region" description="Low complexity" evidence="1">
    <location>
        <begin position="56"/>
        <end position="68"/>
    </location>
</feature>
<keyword evidence="4" id="KW-1185">Reference proteome</keyword>
<proteinExistence type="predicted"/>
<evidence type="ECO:0000256" key="1">
    <source>
        <dbReference type="SAM" id="MobiDB-lite"/>
    </source>
</evidence>
<organism evidence="3 4">
    <name type="scientific">Lysobacter concretionis Ko07 = DSM 16239</name>
    <dbReference type="NCBI Taxonomy" id="1122185"/>
    <lineage>
        <taxon>Bacteria</taxon>
        <taxon>Pseudomonadati</taxon>
        <taxon>Pseudomonadota</taxon>
        <taxon>Gammaproteobacteria</taxon>
        <taxon>Lysobacterales</taxon>
        <taxon>Lysobacteraceae</taxon>
        <taxon>Novilysobacter</taxon>
    </lineage>
</organism>
<dbReference type="eggNOG" id="ENOG5030YCI">
    <property type="taxonomic scope" value="Bacteria"/>
</dbReference>
<feature type="chain" id="PRO_5001969292" description="Lectin" evidence="2">
    <location>
        <begin position="19"/>
        <end position="222"/>
    </location>
</feature>
<name>A0A0A0ER45_9GAMM</name>
<accession>A0A0A0ER45</accession>
<evidence type="ECO:0000313" key="4">
    <source>
        <dbReference type="Proteomes" id="UP000030017"/>
    </source>
</evidence>
<protein>
    <recommendedName>
        <fullName evidence="5">Lectin</fullName>
    </recommendedName>
</protein>
<evidence type="ECO:0000313" key="3">
    <source>
        <dbReference type="EMBL" id="KGM52909.1"/>
    </source>
</evidence>
<feature type="compositionally biased region" description="Polar residues" evidence="1">
    <location>
        <begin position="26"/>
        <end position="44"/>
    </location>
</feature>
<feature type="region of interest" description="Disordered" evidence="1">
    <location>
        <begin position="23"/>
        <end position="79"/>
    </location>
</feature>